<dbReference type="Proteomes" id="UP001162131">
    <property type="component" value="Unassembled WGS sequence"/>
</dbReference>
<dbReference type="PANTHER" id="PTHR33768:SF3">
    <property type="entry name" value="MIP11318P"/>
    <property type="match status" value="1"/>
</dbReference>
<evidence type="ECO:0000313" key="3">
    <source>
        <dbReference type="Proteomes" id="UP001162131"/>
    </source>
</evidence>
<name>A0AAU9IPX2_9CILI</name>
<comment type="similarity">
    <text evidence="1">Belongs to the CFAP97 family.</text>
</comment>
<dbReference type="InterPro" id="IPR038792">
    <property type="entry name" value="CFAP97D1/2"/>
</dbReference>
<evidence type="ECO:0000256" key="1">
    <source>
        <dbReference type="ARBA" id="ARBA00008315"/>
    </source>
</evidence>
<organism evidence="2 3">
    <name type="scientific">Blepharisma stoltei</name>
    <dbReference type="NCBI Taxonomy" id="1481888"/>
    <lineage>
        <taxon>Eukaryota</taxon>
        <taxon>Sar</taxon>
        <taxon>Alveolata</taxon>
        <taxon>Ciliophora</taxon>
        <taxon>Postciliodesmatophora</taxon>
        <taxon>Heterotrichea</taxon>
        <taxon>Heterotrichida</taxon>
        <taxon>Blepharismidae</taxon>
        <taxon>Blepharisma</taxon>
    </lineage>
</organism>
<protein>
    <submittedName>
        <fullName evidence="2">Uncharacterized protein</fullName>
    </submittedName>
</protein>
<accession>A0AAU9IPX2</accession>
<dbReference type="InterPro" id="IPR029488">
    <property type="entry name" value="Hmw/CFAP97"/>
</dbReference>
<gene>
    <name evidence="2" type="ORF">BSTOLATCC_MIC8502</name>
</gene>
<dbReference type="EMBL" id="CAJZBQ010000010">
    <property type="protein sequence ID" value="CAG9313229.1"/>
    <property type="molecule type" value="Genomic_DNA"/>
</dbReference>
<reference evidence="2" key="1">
    <citation type="submission" date="2021-09" db="EMBL/GenBank/DDBJ databases">
        <authorList>
            <consortium name="AG Swart"/>
            <person name="Singh M."/>
            <person name="Singh A."/>
            <person name="Seah K."/>
            <person name="Emmerich C."/>
        </authorList>
    </citation>
    <scope>NUCLEOTIDE SEQUENCE</scope>
    <source>
        <strain evidence="2">ATCC30299</strain>
    </source>
</reference>
<comment type="caution">
    <text evidence="2">The sequence shown here is derived from an EMBL/GenBank/DDBJ whole genome shotgun (WGS) entry which is preliminary data.</text>
</comment>
<keyword evidence="3" id="KW-1185">Reference proteome</keyword>
<dbReference type="PANTHER" id="PTHR33768">
    <property type="entry name" value="MIP11318P"/>
    <property type="match status" value="1"/>
</dbReference>
<evidence type="ECO:0000313" key="2">
    <source>
        <dbReference type="EMBL" id="CAG9313229.1"/>
    </source>
</evidence>
<dbReference type="Pfam" id="PF13879">
    <property type="entry name" value="Hmw_CFAP97"/>
    <property type="match status" value="1"/>
</dbReference>
<dbReference type="AlphaFoldDB" id="A0AAU9IPX2"/>
<proteinExistence type="inferred from homology"/>
<sequence>MSVPREPTNTATKLMIFQNYYSMEKNIRNIKPRIEAHNDLQYSHITDGQTSKKSQNRKNRIREIEYENSNLLDKLQTIFHHQNFDNKPVHLKSLNYNRRKREVSRINSENKAFYKVLRDVKSAYKREDYAKWNDNNNRYKRNISTSSRRKDPMRPIITPAIATAYPQLVSKKEARKHWKPRSGSAFDRNLRSFESGELARSLLNYTPVGSEN</sequence>